<dbReference type="PROSITE" id="PS51123">
    <property type="entry name" value="OMPA_2"/>
    <property type="match status" value="1"/>
</dbReference>
<dbReference type="PANTHER" id="PTHR30329:SF21">
    <property type="entry name" value="LIPOPROTEIN YIAD-RELATED"/>
    <property type="match status" value="1"/>
</dbReference>
<proteinExistence type="predicted"/>
<feature type="region of interest" description="Disordered" evidence="5">
    <location>
        <begin position="104"/>
        <end position="141"/>
    </location>
</feature>
<evidence type="ECO:0000313" key="8">
    <source>
        <dbReference type="EMBL" id="GCL62263.1"/>
    </source>
</evidence>
<evidence type="ECO:0000256" key="4">
    <source>
        <dbReference type="PROSITE-ProRule" id="PRU00473"/>
    </source>
</evidence>
<keyword evidence="6" id="KW-0732">Signal</keyword>
<keyword evidence="9" id="KW-1185">Reference proteome</keyword>
<feature type="chain" id="PRO_5019729084" description="OmpA-like domain-containing protein" evidence="6">
    <location>
        <begin position="18"/>
        <end position="141"/>
    </location>
</feature>
<dbReference type="InterPro" id="IPR050330">
    <property type="entry name" value="Bact_OuterMem_StrucFunc"/>
</dbReference>
<dbReference type="InterPro" id="IPR006664">
    <property type="entry name" value="OMP_bac"/>
</dbReference>
<evidence type="ECO:0000256" key="2">
    <source>
        <dbReference type="ARBA" id="ARBA00023136"/>
    </source>
</evidence>
<comment type="subcellular location">
    <subcellularLocation>
        <location evidence="1">Cell outer membrane</location>
    </subcellularLocation>
</comment>
<accession>A0A480ALJ1</accession>
<feature type="signal peptide" evidence="6">
    <location>
        <begin position="1"/>
        <end position="17"/>
    </location>
</feature>
<keyword evidence="2 4" id="KW-0472">Membrane</keyword>
<organism evidence="8 9">
    <name type="scientific">Pseudaquabacterium pictum</name>
    <dbReference type="NCBI Taxonomy" id="2315236"/>
    <lineage>
        <taxon>Bacteria</taxon>
        <taxon>Pseudomonadati</taxon>
        <taxon>Pseudomonadota</taxon>
        <taxon>Betaproteobacteria</taxon>
        <taxon>Burkholderiales</taxon>
        <taxon>Sphaerotilaceae</taxon>
        <taxon>Pseudaquabacterium</taxon>
    </lineage>
</organism>
<evidence type="ECO:0000256" key="6">
    <source>
        <dbReference type="SAM" id="SignalP"/>
    </source>
</evidence>
<dbReference type="InterPro" id="IPR036737">
    <property type="entry name" value="OmpA-like_sf"/>
</dbReference>
<dbReference type="AlphaFoldDB" id="A0A480ALJ1"/>
<feature type="domain" description="OmpA-like" evidence="7">
    <location>
        <begin position="20"/>
        <end position="137"/>
    </location>
</feature>
<dbReference type="GO" id="GO:0009279">
    <property type="term" value="C:cell outer membrane"/>
    <property type="evidence" value="ECO:0007669"/>
    <property type="project" value="UniProtKB-SubCell"/>
</dbReference>
<dbReference type="Gene3D" id="3.30.1330.60">
    <property type="entry name" value="OmpA-like domain"/>
    <property type="match status" value="1"/>
</dbReference>
<dbReference type="PRINTS" id="PR01023">
    <property type="entry name" value="NAFLGMOTY"/>
</dbReference>
<keyword evidence="3" id="KW-0998">Cell outer membrane</keyword>
<dbReference type="PANTHER" id="PTHR30329">
    <property type="entry name" value="STATOR ELEMENT OF FLAGELLAR MOTOR COMPLEX"/>
    <property type="match status" value="1"/>
</dbReference>
<comment type="caution">
    <text evidence="8">The sequence shown here is derived from an EMBL/GenBank/DDBJ whole genome shotgun (WGS) entry which is preliminary data.</text>
</comment>
<evidence type="ECO:0000256" key="5">
    <source>
        <dbReference type="SAM" id="MobiDB-lite"/>
    </source>
</evidence>
<evidence type="ECO:0000313" key="9">
    <source>
        <dbReference type="Proteomes" id="UP000301751"/>
    </source>
</evidence>
<evidence type="ECO:0000256" key="1">
    <source>
        <dbReference type="ARBA" id="ARBA00004442"/>
    </source>
</evidence>
<dbReference type="EMBL" id="BJCL01000002">
    <property type="protein sequence ID" value="GCL62263.1"/>
    <property type="molecule type" value="Genomic_DNA"/>
</dbReference>
<evidence type="ECO:0000256" key="3">
    <source>
        <dbReference type="ARBA" id="ARBA00023237"/>
    </source>
</evidence>
<dbReference type="PRINTS" id="PR01021">
    <property type="entry name" value="OMPADOMAIN"/>
</dbReference>
<reference evidence="9" key="1">
    <citation type="submission" date="2019-03" db="EMBL/GenBank/DDBJ databases">
        <title>Aquabacterium pictum sp.nov., the first bacteriochlorophyll a-containing freshwater bacterium in the genus Aquabacterium of the class Betaproteobacteria.</title>
        <authorList>
            <person name="Hirose S."/>
            <person name="Tank M."/>
            <person name="Hara E."/>
            <person name="Tamaki H."/>
            <person name="Takaichi S."/>
            <person name="Haruta S."/>
            <person name="Hanada S."/>
        </authorList>
    </citation>
    <scope>NUCLEOTIDE SEQUENCE [LARGE SCALE GENOMIC DNA]</scope>
    <source>
        <strain evidence="9">W35</strain>
    </source>
</reference>
<dbReference type="Pfam" id="PF00691">
    <property type="entry name" value="OmpA"/>
    <property type="match status" value="1"/>
</dbReference>
<dbReference type="CDD" id="cd07185">
    <property type="entry name" value="OmpA_C-like"/>
    <property type="match status" value="1"/>
</dbReference>
<protein>
    <recommendedName>
        <fullName evidence="7">OmpA-like domain-containing protein</fullName>
    </recommendedName>
</protein>
<name>A0A480ALJ1_9BURK</name>
<dbReference type="SUPFAM" id="SSF103088">
    <property type="entry name" value="OmpA-like"/>
    <property type="match status" value="1"/>
</dbReference>
<dbReference type="Proteomes" id="UP000301751">
    <property type="component" value="Unassembled WGS sequence"/>
</dbReference>
<dbReference type="InterPro" id="IPR006665">
    <property type="entry name" value="OmpA-like"/>
</dbReference>
<evidence type="ECO:0000259" key="7">
    <source>
        <dbReference type="PROSITE" id="PS51123"/>
    </source>
</evidence>
<gene>
    <name evidence="8" type="ORF">AQPW35_13440</name>
</gene>
<sequence>MATLALCLTALATTAQAQQPPLEKVVVRAEARFAFDADTVSPADRQALLAEVGRMQGVSWQTVTAVGHTDSVGTPAYNQQLAARRAAAVKDALVRQGLPAELVQTAARGPANPVADNASEAGRARNRRTEVVFEGVRSKAP</sequence>